<reference evidence="9 10" key="1">
    <citation type="submission" date="2015-12" db="EMBL/GenBank/DDBJ databases">
        <title>The genome of Folsomia candida.</title>
        <authorList>
            <person name="Faddeeva A."/>
            <person name="Derks M.F."/>
            <person name="Anvar Y."/>
            <person name="Smit S."/>
            <person name="Van Straalen N."/>
            <person name="Roelofs D."/>
        </authorList>
    </citation>
    <scope>NUCLEOTIDE SEQUENCE [LARGE SCALE GENOMIC DNA]</scope>
    <source>
        <strain evidence="9 10">VU population</strain>
        <tissue evidence="9">Whole body</tissue>
    </source>
</reference>
<protein>
    <submittedName>
        <fullName evidence="9">ABC transporter G family member 23</fullName>
    </submittedName>
</protein>
<evidence type="ECO:0000259" key="8">
    <source>
        <dbReference type="PROSITE" id="PS50893"/>
    </source>
</evidence>
<feature type="transmembrane region" description="Helical" evidence="7">
    <location>
        <begin position="549"/>
        <end position="568"/>
    </location>
</feature>
<dbReference type="PANTHER" id="PTHR43038:SF3">
    <property type="entry name" value="ABC TRANSPORTER G FAMILY MEMBER 20 ISOFORM X1"/>
    <property type="match status" value="1"/>
</dbReference>
<dbReference type="OrthoDB" id="10255969at2759"/>
<proteinExistence type="predicted"/>
<dbReference type="Pfam" id="PF12698">
    <property type="entry name" value="ABC2_membrane_3"/>
    <property type="match status" value="1"/>
</dbReference>
<evidence type="ECO:0000313" key="9">
    <source>
        <dbReference type="EMBL" id="OXA54750.1"/>
    </source>
</evidence>
<keyword evidence="6 7" id="KW-0472">Membrane</keyword>
<dbReference type="InterPro" id="IPR013525">
    <property type="entry name" value="ABC2_TM"/>
</dbReference>
<evidence type="ECO:0000256" key="1">
    <source>
        <dbReference type="ARBA" id="ARBA00004141"/>
    </source>
</evidence>
<dbReference type="Pfam" id="PF00005">
    <property type="entry name" value="ABC_tran"/>
    <property type="match status" value="1"/>
</dbReference>
<keyword evidence="3" id="KW-0547">Nucleotide-binding</keyword>
<keyword evidence="4" id="KW-0067">ATP-binding</keyword>
<dbReference type="PANTHER" id="PTHR43038">
    <property type="entry name" value="ATP-BINDING CASSETTE, SUB-FAMILY H, MEMBER 1"/>
    <property type="match status" value="1"/>
</dbReference>
<comment type="caution">
    <text evidence="9">The sequence shown here is derived from an EMBL/GenBank/DDBJ whole genome shotgun (WGS) entry which is preliminary data.</text>
</comment>
<dbReference type="CDD" id="cd03230">
    <property type="entry name" value="ABC_DR_subfamily_A"/>
    <property type="match status" value="1"/>
</dbReference>
<feature type="domain" description="ABC transporter" evidence="8">
    <location>
        <begin position="3"/>
        <end position="230"/>
    </location>
</feature>
<dbReference type="Proteomes" id="UP000198287">
    <property type="component" value="Unassembled WGS sequence"/>
</dbReference>
<dbReference type="PROSITE" id="PS00211">
    <property type="entry name" value="ABC_TRANSPORTER_1"/>
    <property type="match status" value="1"/>
</dbReference>
<dbReference type="InterPro" id="IPR017871">
    <property type="entry name" value="ABC_transporter-like_CS"/>
</dbReference>
<evidence type="ECO:0000256" key="4">
    <source>
        <dbReference type="ARBA" id="ARBA00022840"/>
    </source>
</evidence>
<evidence type="ECO:0000313" key="10">
    <source>
        <dbReference type="Proteomes" id="UP000198287"/>
    </source>
</evidence>
<feature type="transmembrane region" description="Helical" evidence="7">
    <location>
        <begin position="574"/>
        <end position="599"/>
    </location>
</feature>
<feature type="transmembrane region" description="Helical" evidence="7">
    <location>
        <begin position="606"/>
        <end position="626"/>
    </location>
</feature>
<dbReference type="SMART" id="SM00382">
    <property type="entry name" value="AAA"/>
    <property type="match status" value="1"/>
</dbReference>
<dbReference type="InterPro" id="IPR027417">
    <property type="entry name" value="P-loop_NTPase"/>
</dbReference>
<feature type="transmembrane region" description="Helical" evidence="7">
    <location>
        <begin position="496"/>
        <end position="518"/>
    </location>
</feature>
<organism evidence="9 10">
    <name type="scientific">Folsomia candida</name>
    <name type="common">Springtail</name>
    <dbReference type="NCBI Taxonomy" id="158441"/>
    <lineage>
        <taxon>Eukaryota</taxon>
        <taxon>Metazoa</taxon>
        <taxon>Ecdysozoa</taxon>
        <taxon>Arthropoda</taxon>
        <taxon>Hexapoda</taxon>
        <taxon>Collembola</taxon>
        <taxon>Entomobryomorpha</taxon>
        <taxon>Isotomoidea</taxon>
        <taxon>Isotomidae</taxon>
        <taxon>Proisotominae</taxon>
        <taxon>Folsomia</taxon>
    </lineage>
</organism>
<dbReference type="InterPro" id="IPR003593">
    <property type="entry name" value="AAA+_ATPase"/>
</dbReference>
<dbReference type="GO" id="GO:0016887">
    <property type="term" value="F:ATP hydrolysis activity"/>
    <property type="evidence" value="ECO:0007669"/>
    <property type="project" value="InterPro"/>
</dbReference>
<keyword evidence="5 7" id="KW-1133">Transmembrane helix</keyword>
<evidence type="ECO:0000256" key="3">
    <source>
        <dbReference type="ARBA" id="ARBA00022741"/>
    </source>
</evidence>
<evidence type="ECO:0000256" key="5">
    <source>
        <dbReference type="ARBA" id="ARBA00022989"/>
    </source>
</evidence>
<sequence length="691" mass="78296">MAVAVKGGYKRYGDGDFVLNNLDMNVGVGEIYGLLGASGCGKTTLLSCLVGLRQLDSGQVTIFNQPRPSNLGRICGFMPQDMALLEILSVAEVLKYFGILFGMDANEFKSRLNFLTNFLDIKELHTPIIELSGGQKRRVSLAAAMIHNPRLLVLDEPIVGLDPLLRQKIWNYLLEISRDCGTTIIISTHYLEEIKSCDKIGVMRNGQLIAEENPNTLLASHNSTSLNDVVLELCKNNEVTRNANFNSPKYKILKEEAFFESKQFIVPSRNSSPSLNVQRNNLSIIWALIYKWIHRHRRDFRLHMWELLLPVMCVFNFQNVMGPEPKRIKFGLAHHDDFNFTDTFALREYCGRNSTFQSAPACFSNIGICHFISLFGENEFIWIPTNSYNDGLDQIKQGRTMGLVYFPPDYTANLKSRLSQGNFADNETILGSTISVRMDEANMLLTFWAKKNILDKYLVYMEAILSACDYYGDAFRPPLHFHTTYGSARVFDYIEYMQPGLIIMMMTIMSISVGVVWVQDRGAGLEQRDHVAGVLLWHRLVADSATQSIIILMQIGIFLALLCGWYGMVIHGSWLVTVALLYMASICSVLMGFMISLLLDSAIETLFMIIMVTYVEMYANGVMWPMEMAIWPLRQLYQLSPLTLMVDAMRSLCTRGWDITHPVVAVGFTPAFGWILISLVVCVLAERRRYK</sequence>
<dbReference type="AlphaFoldDB" id="A0A226EBD4"/>
<evidence type="ECO:0000256" key="7">
    <source>
        <dbReference type="SAM" id="Phobius"/>
    </source>
</evidence>
<dbReference type="EMBL" id="LNIX01000005">
    <property type="protein sequence ID" value="OXA54750.1"/>
    <property type="molecule type" value="Genomic_DNA"/>
</dbReference>
<dbReference type="Gene3D" id="3.40.50.300">
    <property type="entry name" value="P-loop containing nucleotide triphosphate hydrolases"/>
    <property type="match status" value="1"/>
</dbReference>
<dbReference type="GO" id="GO:0005524">
    <property type="term" value="F:ATP binding"/>
    <property type="evidence" value="ECO:0007669"/>
    <property type="project" value="UniProtKB-KW"/>
</dbReference>
<feature type="transmembrane region" description="Helical" evidence="7">
    <location>
        <begin position="659"/>
        <end position="685"/>
    </location>
</feature>
<dbReference type="GO" id="GO:0016020">
    <property type="term" value="C:membrane"/>
    <property type="evidence" value="ECO:0007669"/>
    <property type="project" value="UniProtKB-SubCell"/>
</dbReference>
<accession>A0A226EBD4</accession>
<evidence type="ECO:0000256" key="6">
    <source>
        <dbReference type="ARBA" id="ARBA00023136"/>
    </source>
</evidence>
<gene>
    <name evidence="9" type="ORF">Fcan01_10773</name>
</gene>
<keyword evidence="2 7" id="KW-0812">Transmembrane</keyword>
<evidence type="ECO:0000256" key="2">
    <source>
        <dbReference type="ARBA" id="ARBA00022692"/>
    </source>
</evidence>
<dbReference type="SUPFAM" id="SSF52540">
    <property type="entry name" value="P-loop containing nucleoside triphosphate hydrolases"/>
    <property type="match status" value="1"/>
</dbReference>
<dbReference type="InterPro" id="IPR003439">
    <property type="entry name" value="ABC_transporter-like_ATP-bd"/>
</dbReference>
<keyword evidence="10" id="KW-1185">Reference proteome</keyword>
<comment type="subcellular location">
    <subcellularLocation>
        <location evidence="1">Membrane</location>
        <topology evidence="1">Multi-pass membrane protein</topology>
    </subcellularLocation>
</comment>
<name>A0A226EBD4_FOLCA</name>
<dbReference type="GO" id="GO:0140359">
    <property type="term" value="F:ABC-type transporter activity"/>
    <property type="evidence" value="ECO:0007669"/>
    <property type="project" value="InterPro"/>
</dbReference>
<dbReference type="PROSITE" id="PS50893">
    <property type="entry name" value="ABC_TRANSPORTER_2"/>
    <property type="match status" value="1"/>
</dbReference>